<protein>
    <recommendedName>
        <fullName evidence="3">Hemolysin-type calcium-binding region</fullName>
    </recommendedName>
</protein>
<keyword evidence="2" id="KW-1185">Reference proteome</keyword>
<dbReference type="AlphaFoldDB" id="D6SV08"/>
<sequence>MEELPEEYKIDPAEAFDAGAVTVEDAGEAYAKVETILDGAQNADELELEDLFEWSIADTAENILDAKEEATVTGAASVGLADDEYASVEQAEALLELDNFDGVYNLSDSAENILAEEAQEVVAAAEEVSVTDAVTVADATALSELENFDGVYSLEDTIENLLTNKASEVLIINDAQEANVDGVATIAQIQDYQDRGYDNLNTYNLEDTAENYIEEGDSELVQGAESYAVSEPMTVAEYNDMVDEGFEDFEYELADTLDNLVAAEEGVVGDAGEYNLTDEADAFEALPAAEAMDADMFAVFDNATNRADYTYSLEDSLENLVGLDEGVVGNADSYTLTDDAAAFEGLTVEDILSQEEADMLSGAANTDDYTYSLEDEADAFFSNGAVEEDLVDLLDDPDSITVTTATTQEQRDALDAINDNVDYEGGLEGKTFTLTEDDATLTQDFSNGVDPDDVFLTGANDTINAGTNLGDDVYIEDPSTDDNDQLNAVLGNDNPAPTLINIETIQIRSINDNAELDMVNIDGTNLVMINPASSRDLTFSNFDHTYSLTTRNLTRL</sequence>
<comment type="caution">
    <text evidence="1">The sequence shown here is derived from an EMBL/GenBank/DDBJ whole genome shotgun (WGS) entry which is preliminary data.</text>
</comment>
<evidence type="ECO:0008006" key="3">
    <source>
        <dbReference type="Google" id="ProtNLM"/>
    </source>
</evidence>
<dbReference type="EMBL" id="ACJN02000005">
    <property type="protein sequence ID" value="EFI32764.1"/>
    <property type="molecule type" value="Genomic_DNA"/>
</dbReference>
<accession>D6SV08</accession>
<reference evidence="1" key="1">
    <citation type="submission" date="2010-05" db="EMBL/GenBank/DDBJ databases">
        <title>The draft genome of Desulfonatronospira thiodismutans ASO3-1.</title>
        <authorList>
            <consortium name="US DOE Joint Genome Institute (JGI-PGF)"/>
            <person name="Lucas S."/>
            <person name="Copeland A."/>
            <person name="Lapidus A."/>
            <person name="Cheng J.-F."/>
            <person name="Bruce D."/>
            <person name="Goodwin L."/>
            <person name="Pitluck S."/>
            <person name="Chertkov O."/>
            <person name="Brettin T."/>
            <person name="Detter J.C."/>
            <person name="Han C."/>
            <person name="Land M.L."/>
            <person name="Hauser L."/>
            <person name="Kyrpides N."/>
            <person name="Mikhailova N."/>
            <person name="Muyzer G."/>
            <person name="Woyke T."/>
        </authorList>
    </citation>
    <scope>NUCLEOTIDE SEQUENCE [LARGE SCALE GENOMIC DNA]</scope>
    <source>
        <strain evidence="1">ASO3-1</strain>
    </source>
</reference>
<dbReference type="Proteomes" id="UP000005496">
    <property type="component" value="Unassembled WGS sequence"/>
</dbReference>
<organism evidence="1 2">
    <name type="scientific">Desulfonatronospira thiodismutans ASO3-1</name>
    <dbReference type="NCBI Taxonomy" id="555779"/>
    <lineage>
        <taxon>Bacteria</taxon>
        <taxon>Pseudomonadati</taxon>
        <taxon>Thermodesulfobacteriota</taxon>
        <taxon>Desulfovibrionia</taxon>
        <taxon>Desulfovibrionales</taxon>
        <taxon>Desulfonatronovibrionaceae</taxon>
        <taxon>Desulfonatronospira</taxon>
    </lineage>
</organism>
<proteinExistence type="predicted"/>
<dbReference type="eggNOG" id="COG2931">
    <property type="taxonomic scope" value="Bacteria"/>
</dbReference>
<gene>
    <name evidence="1" type="ORF">Dthio_PD0055</name>
</gene>
<name>D6SV08_9BACT</name>
<dbReference type="RefSeq" id="WP_008871856.1">
    <property type="nucleotide sequence ID" value="NZ_ACJN02000005.1"/>
</dbReference>
<evidence type="ECO:0000313" key="2">
    <source>
        <dbReference type="Proteomes" id="UP000005496"/>
    </source>
</evidence>
<evidence type="ECO:0000313" key="1">
    <source>
        <dbReference type="EMBL" id="EFI32764.1"/>
    </source>
</evidence>
<dbReference type="OrthoDB" id="9813395at2"/>